<dbReference type="SUPFAM" id="SSF46689">
    <property type="entry name" value="Homeodomain-like"/>
    <property type="match status" value="1"/>
</dbReference>
<keyword evidence="3" id="KW-0158">Chromosome</keyword>
<evidence type="ECO:0000256" key="1">
    <source>
        <dbReference type="ARBA" id="ARBA00004286"/>
    </source>
</evidence>
<evidence type="ECO:0000259" key="11">
    <source>
        <dbReference type="PROSITE" id="PS50090"/>
    </source>
</evidence>
<feature type="region of interest" description="Disordered" evidence="10">
    <location>
        <begin position="59"/>
        <end position="100"/>
    </location>
</feature>
<dbReference type="SMART" id="SM00717">
    <property type="entry name" value="SANT"/>
    <property type="match status" value="1"/>
</dbReference>
<feature type="compositionally biased region" description="Polar residues" evidence="10">
    <location>
        <begin position="66"/>
        <end position="80"/>
    </location>
</feature>
<comment type="caution">
    <text evidence="14">The sequence shown here is derived from an EMBL/GenBank/DDBJ whole genome shotgun (WGS) entry which is preliminary data.</text>
</comment>
<dbReference type="EMBL" id="CABITT030000004">
    <property type="protein sequence ID" value="VVB00247.1"/>
    <property type="molecule type" value="Genomic_DNA"/>
</dbReference>
<dbReference type="Gene3D" id="1.10.10.10">
    <property type="entry name" value="Winged helix-like DNA-binding domain superfamily/Winged helix DNA-binding domain"/>
    <property type="match status" value="1"/>
</dbReference>
<evidence type="ECO:0000256" key="3">
    <source>
        <dbReference type="ARBA" id="ARBA00022454"/>
    </source>
</evidence>
<dbReference type="Proteomes" id="UP000489600">
    <property type="component" value="Unassembled WGS sequence"/>
</dbReference>
<dbReference type="FunFam" id="1.10.10.60:FF:000168">
    <property type="entry name" value="Telomere repeat-binding factor 1"/>
    <property type="match status" value="1"/>
</dbReference>
<dbReference type="PROSITE" id="PS51504">
    <property type="entry name" value="H15"/>
    <property type="match status" value="1"/>
</dbReference>
<dbReference type="SMART" id="SM00526">
    <property type="entry name" value="H15"/>
    <property type="match status" value="1"/>
</dbReference>
<dbReference type="InterPro" id="IPR009057">
    <property type="entry name" value="Homeodomain-like_sf"/>
</dbReference>
<dbReference type="PANTHER" id="PTHR46267">
    <property type="entry name" value="SINGLE MYB HISTONE 4"/>
    <property type="match status" value="1"/>
</dbReference>
<dbReference type="GO" id="GO:0006334">
    <property type="term" value="P:nucleosome assembly"/>
    <property type="evidence" value="ECO:0007669"/>
    <property type="project" value="InterPro"/>
</dbReference>
<dbReference type="Gene3D" id="1.10.246.220">
    <property type="match status" value="1"/>
</dbReference>
<dbReference type="InterPro" id="IPR044597">
    <property type="entry name" value="SMH1-6"/>
</dbReference>
<keyword evidence="6" id="KW-0238">DNA-binding</keyword>
<dbReference type="InterPro" id="IPR005818">
    <property type="entry name" value="Histone_H1/H5_H15"/>
</dbReference>
<dbReference type="Pfam" id="PF00538">
    <property type="entry name" value="Linker_histone"/>
    <property type="match status" value="1"/>
</dbReference>
<keyword evidence="7" id="KW-0804">Transcription</keyword>
<evidence type="ECO:0000313" key="14">
    <source>
        <dbReference type="EMBL" id="VVB00247.1"/>
    </source>
</evidence>
<proteinExistence type="predicted"/>
<organism evidence="14 15">
    <name type="scientific">Arabis nemorensis</name>
    <dbReference type="NCBI Taxonomy" id="586526"/>
    <lineage>
        <taxon>Eukaryota</taxon>
        <taxon>Viridiplantae</taxon>
        <taxon>Streptophyta</taxon>
        <taxon>Embryophyta</taxon>
        <taxon>Tracheophyta</taxon>
        <taxon>Spermatophyta</taxon>
        <taxon>Magnoliopsida</taxon>
        <taxon>eudicotyledons</taxon>
        <taxon>Gunneridae</taxon>
        <taxon>Pentapetalae</taxon>
        <taxon>rosids</taxon>
        <taxon>malvids</taxon>
        <taxon>Brassicales</taxon>
        <taxon>Brassicaceae</taxon>
        <taxon>Arabideae</taxon>
        <taxon>Arabis</taxon>
    </lineage>
</organism>
<dbReference type="GO" id="GO:0005730">
    <property type="term" value="C:nucleolus"/>
    <property type="evidence" value="ECO:0007669"/>
    <property type="project" value="UniProtKB-SubCell"/>
</dbReference>
<dbReference type="GO" id="GO:0003691">
    <property type="term" value="F:double-stranded telomeric DNA binding"/>
    <property type="evidence" value="ECO:0007669"/>
    <property type="project" value="InterPro"/>
</dbReference>
<keyword evidence="5" id="KW-0175">Coiled coil</keyword>
<feature type="domain" description="HTH myb-type" evidence="12">
    <location>
        <begin position="1"/>
        <end position="62"/>
    </location>
</feature>
<evidence type="ECO:0000256" key="5">
    <source>
        <dbReference type="ARBA" id="ARBA00023054"/>
    </source>
</evidence>
<evidence type="ECO:0000256" key="8">
    <source>
        <dbReference type="ARBA" id="ARBA00023242"/>
    </source>
</evidence>
<keyword evidence="4" id="KW-0805">Transcription regulation</keyword>
<accession>A0A565BGF2</accession>
<sequence length="254" mass="28901">MVKYRKNRWTKEEEDALLAGINKYGTGKWMDILEDPLLWNQFVDRSNVDLKDKWRNMKNKEKSVTQKHNSASIYPGNTSHVVVKNEPSPNSSSDTSDDSSRCDAIVLETIGSMNHEYGSDLNQILSDIQERYEVPENFRKVLSESLKILVSQGKLEKVRNRYKISDVENKLFKVAAEEVATRLAEADNKALIAAEAIKEAKRMKKLAKESQMMLHISLDINEQCALGEKASTGTSDSSVRHPRAIDLRFLLSFH</sequence>
<dbReference type="Pfam" id="PF00249">
    <property type="entry name" value="Myb_DNA-binding"/>
    <property type="match status" value="1"/>
</dbReference>
<dbReference type="AlphaFoldDB" id="A0A565BGF2"/>
<evidence type="ECO:0000259" key="13">
    <source>
        <dbReference type="PROSITE" id="PS51504"/>
    </source>
</evidence>
<keyword evidence="8" id="KW-0539">Nucleus</keyword>
<evidence type="ECO:0000256" key="9">
    <source>
        <dbReference type="ARBA" id="ARBA00032813"/>
    </source>
</evidence>
<dbReference type="CDD" id="cd11660">
    <property type="entry name" value="SANT_TRF"/>
    <property type="match status" value="1"/>
</dbReference>
<dbReference type="InterPro" id="IPR036388">
    <property type="entry name" value="WH-like_DNA-bd_sf"/>
</dbReference>
<evidence type="ECO:0000256" key="4">
    <source>
        <dbReference type="ARBA" id="ARBA00023015"/>
    </source>
</evidence>
<feature type="domain" description="H15" evidence="13">
    <location>
        <begin position="98"/>
        <end position="166"/>
    </location>
</feature>
<reference evidence="14" key="1">
    <citation type="submission" date="2019-07" db="EMBL/GenBank/DDBJ databases">
        <authorList>
            <person name="Dittberner H."/>
        </authorList>
    </citation>
    <scope>NUCLEOTIDE SEQUENCE [LARGE SCALE GENOMIC DNA]</scope>
</reference>
<feature type="domain" description="Myb-like" evidence="11">
    <location>
        <begin position="1"/>
        <end position="58"/>
    </location>
</feature>
<dbReference type="InterPro" id="IPR001005">
    <property type="entry name" value="SANT/Myb"/>
</dbReference>
<dbReference type="OrthoDB" id="608866at2759"/>
<dbReference type="PROSITE" id="PS50090">
    <property type="entry name" value="MYB_LIKE"/>
    <property type="match status" value="1"/>
</dbReference>
<evidence type="ECO:0000256" key="10">
    <source>
        <dbReference type="SAM" id="MobiDB-lite"/>
    </source>
</evidence>
<keyword evidence="15" id="KW-1185">Reference proteome</keyword>
<dbReference type="GO" id="GO:0000786">
    <property type="term" value="C:nucleosome"/>
    <property type="evidence" value="ECO:0007669"/>
    <property type="project" value="InterPro"/>
</dbReference>
<evidence type="ECO:0000256" key="7">
    <source>
        <dbReference type="ARBA" id="ARBA00023163"/>
    </source>
</evidence>
<dbReference type="PANTHER" id="PTHR46267:SF15">
    <property type="entry name" value="WINGED HELIX-TURN-HELIX TRANSCRIPTION REPRESSOR DNA-BINDING PROTEIN-RELATED"/>
    <property type="match status" value="1"/>
</dbReference>
<evidence type="ECO:0000256" key="2">
    <source>
        <dbReference type="ARBA" id="ARBA00004604"/>
    </source>
</evidence>
<evidence type="ECO:0000256" key="6">
    <source>
        <dbReference type="ARBA" id="ARBA00023125"/>
    </source>
</evidence>
<dbReference type="InterPro" id="IPR017930">
    <property type="entry name" value="Myb_dom"/>
</dbReference>
<name>A0A565BGF2_9BRAS</name>
<evidence type="ECO:0000313" key="15">
    <source>
        <dbReference type="Proteomes" id="UP000489600"/>
    </source>
</evidence>
<dbReference type="SUPFAM" id="SSF46785">
    <property type="entry name" value="Winged helix' DNA-binding domain"/>
    <property type="match status" value="1"/>
</dbReference>
<comment type="subcellular location">
    <subcellularLocation>
        <location evidence="1">Chromosome</location>
    </subcellularLocation>
    <subcellularLocation>
        <location evidence="2">Nucleus</location>
        <location evidence="2">Nucleolus</location>
    </subcellularLocation>
</comment>
<protein>
    <recommendedName>
        <fullName evidence="9">MYB transcription factor</fullName>
    </recommendedName>
</protein>
<evidence type="ECO:0000259" key="12">
    <source>
        <dbReference type="PROSITE" id="PS51294"/>
    </source>
</evidence>
<gene>
    <name evidence="14" type="ORF">ANE_LOCUS10691</name>
</gene>
<dbReference type="InterPro" id="IPR036390">
    <property type="entry name" value="WH_DNA-bd_sf"/>
</dbReference>
<dbReference type="PROSITE" id="PS51294">
    <property type="entry name" value="HTH_MYB"/>
    <property type="match status" value="1"/>
</dbReference>